<organism evidence="1 2">
    <name type="scientific">Endobacter medicaginis</name>
    <dbReference type="NCBI Taxonomy" id="1181271"/>
    <lineage>
        <taxon>Bacteria</taxon>
        <taxon>Pseudomonadati</taxon>
        <taxon>Pseudomonadota</taxon>
        <taxon>Alphaproteobacteria</taxon>
        <taxon>Acetobacterales</taxon>
        <taxon>Acetobacteraceae</taxon>
        <taxon>Endobacter</taxon>
    </lineage>
</organism>
<name>A0A850NXD9_9PROT</name>
<evidence type="ECO:0000313" key="2">
    <source>
        <dbReference type="Proteomes" id="UP000565205"/>
    </source>
</evidence>
<evidence type="ECO:0000313" key="1">
    <source>
        <dbReference type="EMBL" id="NVN32376.1"/>
    </source>
</evidence>
<comment type="caution">
    <text evidence="1">The sequence shown here is derived from an EMBL/GenBank/DDBJ whole genome shotgun (WGS) entry which is preliminary data.</text>
</comment>
<dbReference type="Proteomes" id="UP000565205">
    <property type="component" value="Unassembled WGS sequence"/>
</dbReference>
<feature type="non-terminal residue" evidence="1">
    <location>
        <position position="221"/>
    </location>
</feature>
<protein>
    <submittedName>
        <fullName evidence="1">Uncharacterized protein</fullName>
    </submittedName>
</protein>
<proteinExistence type="predicted"/>
<sequence length="221" mass="23881">MRPLEIGECAAWNLPMLVLAIGRSPHDGVRLLRSGAVSQWLRRAMESPAIAARLDELINAAPDADHDGADSLLALRAAVILDPKAPLLWEGRFLWPDAMGAILYAAVLSRDTAAIESVRRALRADAIGRWGHATGRPASQVDLGGWLQRARSWRGEGVADPILRLFYTLNPRLPCLSPVLEVLRIVSPTEMIAAIEAGLADGRLPVDAGRGWIDGHVAAFL</sequence>
<dbReference type="EMBL" id="JABXXQ010000813">
    <property type="protein sequence ID" value="NVN32376.1"/>
    <property type="molecule type" value="Genomic_DNA"/>
</dbReference>
<accession>A0A850NXD9</accession>
<dbReference type="AlphaFoldDB" id="A0A850NXD9"/>
<reference evidence="1 2" key="1">
    <citation type="submission" date="2020-06" db="EMBL/GenBank/DDBJ databases">
        <title>Description of novel acetic acid bacteria.</title>
        <authorList>
            <person name="Sombolestani A."/>
        </authorList>
    </citation>
    <scope>NUCLEOTIDE SEQUENCE [LARGE SCALE GENOMIC DNA]</scope>
    <source>
        <strain evidence="1 2">LMG 26838</strain>
    </source>
</reference>
<gene>
    <name evidence="1" type="ORF">HUK83_18785</name>
</gene>